<comment type="similarity">
    <text evidence="3 11">Belongs to the ELOF1 family.</text>
</comment>
<dbReference type="FunFam" id="2.20.25.190:FF:000001">
    <property type="entry name" value="Transcription elongation factor 1 homolog"/>
    <property type="match status" value="1"/>
</dbReference>
<comment type="caution">
    <text evidence="12">The sequence shown here is derived from an EMBL/GenBank/DDBJ whole genome shotgun (WGS) entry which is preliminary data.</text>
</comment>
<dbReference type="Proteomes" id="UP001200034">
    <property type="component" value="Unassembled WGS sequence"/>
</dbReference>
<keyword evidence="13" id="KW-1185">Reference proteome</keyword>
<gene>
    <name evidence="12" type="ORF">KR093_005111</name>
</gene>
<dbReference type="EMBL" id="JAJJHW010002585">
    <property type="protein sequence ID" value="KAH8370820.1"/>
    <property type="molecule type" value="Genomic_DNA"/>
</dbReference>
<dbReference type="GO" id="GO:0008270">
    <property type="term" value="F:zinc ion binding"/>
    <property type="evidence" value="ECO:0007669"/>
    <property type="project" value="UniProtKB-KW"/>
</dbReference>
<evidence type="ECO:0000256" key="1">
    <source>
        <dbReference type="ARBA" id="ARBA00003357"/>
    </source>
</evidence>
<proteinExistence type="inferred from homology"/>
<evidence type="ECO:0000256" key="7">
    <source>
        <dbReference type="ARBA" id="ARBA00022833"/>
    </source>
</evidence>
<dbReference type="GO" id="GO:0008023">
    <property type="term" value="C:transcription elongation factor complex"/>
    <property type="evidence" value="ECO:0007669"/>
    <property type="project" value="TreeGrafter"/>
</dbReference>
<reference evidence="12" key="1">
    <citation type="journal article" date="2021" name="Mol. Ecol. Resour.">
        <title>Phylogenomic analyses of the genus Drosophila reveals genomic signals of climate adaptation.</title>
        <authorList>
            <person name="Li F."/>
            <person name="Rane R.V."/>
            <person name="Luria V."/>
            <person name="Xiong Z."/>
            <person name="Chen J."/>
            <person name="Li Z."/>
            <person name="Catullo R.A."/>
            <person name="Griffin P.C."/>
            <person name="Schiffer M."/>
            <person name="Pearce S."/>
            <person name="Lee S.F."/>
            <person name="McElroy K."/>
            <person name="Stocker A."/>
            <person name="Shirriffs J."/>
            <person name="Cockerell F."/>
            <person name="Coppin C."/>
            <person name="Sgro C.M."/>
            <person name="Karger A."/>
            <person name="Cain J.W."/>
            <person name="Weber J.A."/>
            <person name="Santpere G."/>
            <person name="Kirschner M.W."/>
            <person name="Hoffmann A.A."/>
            <person name="Oakeshott J.G."/>
            <person name="Zhang G."/>
        </authorList>
    </citation>
    <scope>NUCLEOTIDE SEQUENCE</scope>
    <source>
        <strain evidence="12">BGI-SZ-2011g</strain>
    </source>
</reference>
<evidence type="ECO:0000256" key="4">
    <source>
        <dbReference type="ARBA" id="ARBA00014973"/>
    </source>
</evidence>
<organism evidence="12 13">
    <name type="scientific">Drosophila rubida</name>
    <dbReference type="NCBI Taxonomy" id="30044"/>
    <lineage>
        <taxon>Eukaryota</taxon>
        <taxon>Metazoa</taxon>
        <taxon>Ecdysozoa</taxon>
        <taxon>Arthropoda</taxon>
        <taxon>Hexapoda</taxon>
        <taxon>Insecta</taxon>
        <taxon>Pterygota</taxon>
        <taxon>Neoptera</taxon>
        <taxon>Endopterygota</taxon>
        <taxon>Diptera</taxon>
        <taxon>Brachycera</taxon>
        <taxon>Muscomorpha</taxon>
        <taxon>Ephydroidea</taxon>
        <taxon>Drosophilidae</taxon>
        <taxon>Drosophila</taxon>
    </lineage>
</organism>
<evidence type="ECO:0000313" key="13">
    <source>
        <dbReference type="Proteomes" id="UP001200034"/>
    </source>
</evidence>
<accession>A0AAD4PJM8</accession>
<evidence type="ECO:0000313" key="12">
    <source>
        <dbReference type="EMBL" id="KAH8370820.1"/>
    </source>
</evidence>
<name>A0AAD4PJM8_9MUSC</name>
<dbReference type="Gene3D" id="2.20.25.190">
    <property type="match status" value="1"/>
</dbReference>
<evidence type="ECO:0000256" key="8">
    <source>
        <dbReference type="ARBA" id="ARBA00023015"/>
    </source>
</evidence>
<evidence type="ECO:0000256" key="5">
    <source>
        <dbReference type="ARBA" id="ARBA00022723"/>
    </source>
</evidence>
<dbReference type="Pfam" id="PF05129">
    <property type="entry name" value="Zn_ribbon_Elf1"/>
    <property type="match status" value="1"/>
</dbReference>
<dbReference type="AlphaFoldDB" id="A0AAD4PJM8"/>
<protein>
    <recommendedName>
        <fullName evidence="4 11">Transcription elongation factor 1 homolog</fullName>
    </recommendedName>
</protein>
<keyword evidence="7 11" id="KW-0862">Zinc</keyword>
<evidence type="ECO:0000256" key="10">
    <source>
        <dbReference type="ARBA" id="ARBA00023242"/>
    </source>
</evidence>
<dbReference type="InterPro" id="IPR038567">
    <property type="entry name" value="T_Elf1_sf"/>
</dbReference>
<comment type="subcellular location">
    <subcellularLocation>
        <location evidence="2 11">Nucleus</location>
    </subcellularLocation>
</comment>
<dbReference type="GO" id="GO:0006368">
    <property type="term" value="P:transcription elongation by RNA polymerase II"/>
    <property type="evidence" value="ECO:0007669"/>
    <property type="project" value="TreeGrafter"/>
</dbReference>
<dbReference type="PANTHER" id="PTHR20934:SF0">
    <property type="entry name" value="TRANSCRIPTION ELONGATION FACTOR 1 HOMOLOG"/>
    <property type="match status" value="1"/>
</dbReference>
<keyword evidence="6 11" id="KW-0863">Zinc-finger</keyword>
<dbReference type="InterPro" id="IPR007808">
    <property type="entry name" value="Elf1"/>
</dbReference>
<dbReference type="GO" id="GO:0000993">
    <property type="term" value="F:RNA polymerase II complex binding"/>
    <property type="evidence" value="ECO:0007669"/>
    <property type="project" value="TreeGrafter"/>
</dbReference>
<keyword evidence="8 11" id="KW-0805">Transcription regulation</keyword>
<dbReference type="PANTHER" id="PTHR20934">
    <property type="entry name" value="TRANSCRIPTION ELONGATION FACTOR 1 HOMOLOG"/>
    <property type="match status" value="1"/>
</dbReference>
<dbReference type="SUPFAM" id="SSF57783">
    <property type="entry name" value="Zinc beta-ribbon"/>
    <property type="match status" value="1"/>
</dbReference>
<evidence type="ECO:0000256" key="6">
    <source>
        <dbReference type="ARBA" id="ARBA00022771"/>
    </source>
</evidence>
<keyword evidence="9 11" id="KW-0804">Transcription</keyword>
<evidence type="ECO:0000256" key="2">
    <source>
        <dbReference type="ARBA" id="ARBA00004123"/>
    </source>
</evidence>
<keyword evidence="10 11" id="KW-0539">Nucleus</keyword>
<keyword evidence="5 11" id="KW-0479">Metal-binding</keyword>
<evidence type="ECO:0000256" key="11">
    <source>
        <dbReference type="RuleBase" id="RU364033"/>
    </source>
</evidence>
<evidence type="ECO:0000256" key="3">
    <source>
        <dbReference type="ARBA" id="ARBA00009730"/>
    </source>
</evidence>
<comment type="function">
    <text evidence="1 11">Transcription elongation factor implicated in the maintenance of proper chromatin structure in actively transcribed regions.</text>
</comment>
<sequence>MGRRKTKRKAPPRRKVLHELDKQFNCPFCNNLQCCDVVMDKLRNTGRITCRECNESYKTKIISLSEPVDVYNDWIDACEMANTANNVMP</sequence>
<evidence type="ECO:0000256" key="9">
    <source>
        <dbReference type="ARBA" id="ARBA00023163"/>
    </source>
</evidence>